<gene>
    <name evidence="1" type="ORF">OWR29_26520</name>
</gene>
<comment type="caution">
    <text evidence="1">The sequence shown here is derived from an EMBL/GenBank/DDBJ whole genome shotgun (WGS) entry which is preliminary data.</text>
</comment>
<dbReference type="Gene3D" id="3.40.50.450">
    <property type="match status" value="1"/>
</dbReference>
<evidence type="ECO:0008006" key="3">
    <source>
        <dbReference type="Google" id="ProtNLM"/>
    </source>
</evidence>
<proteinExistence type="predicted"/>
<dbReference type="EMBL" id="JAPNTZ010000009">
    <property type="protein sequence ID" value="MCY1141568.1"/>
    <property type="molecule type" value="Genomic_DNA"/>
</dbReference>
<evidence type="ECO:0000313" key="2">
    <source>
        <dbReference type="Proteomes" id="UP001151002"/>
    </source>
</evidence>
<accession>A0ABT4B7I2</accession>
<name>A0ABT4B7I2_9ACTN</name>
<protein>
    <recommendedName>
        <fullName evidence="3">Nucleoside 2-deoxyribosyltransferase</fullName>
    </recommendedName>
</protein>
<keyword evidence="2" id="KW-1185">Reference proteome</keyword>
<sequence>MEGQQVERFSGVRIYAAGKIVQNGWRTSLFPVTDWAQYEDPSLRIWPDAVPIRSLPGGVYVGPHFLSDDHGCFHGTNAHGVAAGSAACGGAYPGLPREEVVKRCLAAIEDCTHIFAWIDEPTAYGSLAEIGYARALGKRIYLYLPAGVQALDDLWFAMQMAELTSRVADVDAAWNDFTDRLTRSGSDAWYRPTKIRLP</sequence>
<organism evidence="1 2">
    <name type="scientific">Paractinoplanes pyxinae</name>
    <dbReference type="NCBI Taxonomy" id="2997416"/>
    <lineage>
        <taxon>Bacteria</taxon>
        <taxon>Bacillati</taxon>
        <taxon>Actinomycetota</taxon>
        <taxon>Actinomycetes</taxon>
        <taxon>Micromonosporales</taxon>
        <taxon>Micromonosporaceae</taxon>
        <taxon>Paractinoplanes</taxon>
    </lineage>
</organism>
<evidence type="ECO:0000313" key="1">
    <source>
        <dbReference type="EMBL" id="MCY1141568.1"/>
    </source>
</evidence>
<reference evidence="1" key="1">
    <citation type="submission" date="2022-11" db="EMBL/GenBank/DDBJ databases">
        <authorList>
            <person name="Somphong A."/>
            <person name="Phongsopitanun W."/>
        </authorList>
    </citation>
    <scope>NUCLEOTIDE SEQUENCE</scope>
    <source>
        <strain evidence="1">Pm04-4</strain>
    </source>
</reference>
<dbReference type="RefSeq" id="WP_267565960.1">
    <property type="nucleotide sequence ID" value="NZ_JAPNTZ010000009.1"/>
</dbReference>
<dbReference type="SUPFAM" id="SSF52309">
    <property type="entry name" value="N-(deoxy)ribosyltransferase-like"/>
    <property type="match status" value="1"/>
</dbReference>
<dbReference type="Proteomes" id="UP001151002">
    <property type="component" value="Unassembled WGS sequence"/>
</dbReference>